<evidence type="ECO:0000313" key="1">
    <source>
        <dbReference type="EMBL" id="RIX50208.1"/>
    </source>
</evidence>
<sequence>MKKRIRAIVRGGIDFALQSRNNNEIQLEHCGGAPQTSFDVNAIPDRTPVTLVRGNTRVRAIVREPEGTFECNYNGFTAGQSVARRLRLTAGARYSFTYDSLTNMIQIRRKPVSTERVRVVSDPAYLVNQIGIGDGLKARLGYYLPDRTAITVIGGGTRKQLRVRTIRAGFNELFNYEIRLNPQNFRLFGLGRQSGVYFVSYNQISRILRFGGRTVLRRRVASRKKKK</sequence>
<accession>A0A3A1UNT3</accession>
<dbReference type="AlphaFoldDB" id="A0A3A1UNT3"/>
<comment type="caution">
    <text evidence="1">The sequence shown here is derived from an EMBL/GenBank/DDBJ whole genome shotgun (WGS) entry which is preliminary data.</text>
</comment>
<dbReference type="Proteomes" id="UP000266482">
    <property type="component" value="Unassembled WGS sequence"/>
</dbReference>
<keyword evidence="2" id="KW-1185">Reference proteome</keyword>
<protein>
    <submittedName>
        <fullName evidence="1">Uncharacterized protein</fullName>
    </submittedName>
</protein>
<organism evidence="1 2">
    <name type="scientific">Paenibacillus nanensis</name>
    <dbReference type="NCBI Taxonomy" id="393251"/>
    <lineage>
        <taxon>Bacteria</taxon>
        <taxon>Bacillati</taxon>
        <taxon>Bacillota</taxon>
        <taxon>Bacilli</taxon>
        <taxon>Bacillales</taxon>
        <taxon>Paenibacillaceae</taxon>
        <taxon>Paenibacillus</taxon>
    </lineage>
</organism>
<gene>
    <name evidence="1" type="ORF">D3P08_20355</name>
</gene>
<evidence type="ECO:0000313" key="2">
    <source>
        <dbReference type="Proteomes" id="UP000266482"/>
    </source>
</evidence>
<name>A0A3A1UNT3_9BACL</name>
<reference evidence="1 2" key="1">
    <citation type="submission" date="2018-09" db="EMBL/GenBank/DDBJ databases">
        <title>Paenibacillus aracenensis nov. sp. isolated from a cave in southern Spain.</title>
        <authorList>
            <person name="Jurado V."/>
            <person name="Gutierrez-Patricio S."/>
            <person name="Gonzalez-Pimentel J.L."/>
            <person name="Miller A.Z."/>
            <person name="Laiz L."/>
            <person name="Saiz-Jimenez C."/>
        </authorList>
    </citation>
    <scope>NUCLEOTIDE SEQUENCE [LARGE SCALE GENOMIC DNA]</scope>
    <source>
        <strain evidence="1 2">DSM 22867</strain>
    </source>
</reference>
<dbReference type="EMBL" id="QXQA01000015">
    <property type="protein sequence ID" value="RIX50208.1"/>
    <property type="molecule type" value="Genomic_DNA"/>
</dbReference>
<proteinExistence type="predicted"/>